<organism evidence="2 3">
    <name type="scientific">Peribacillus loiseleuriae</name>
    <dbReference type="NCBI Taxonomy" id="1679170"/>
    <lineage>
        <taxon>Bacteria</taxon>
        <taxon>Bacillati</taxon>
        <taxon>Bacillota</taxon>
        <taxon>Bacilli</taxon>
        <taxon>Bacillales</taxon>
        <taxon>Bacillaceae</taxon>
        <taxon>Peribacillus</taxon>
    </lineage>
</organism>
<reference evidence="3" key="1">
    <citation type="submission" date="2015-07" db="EMBL/GenBank/DDBJ databases">
        <title>Genome sequencing project for genomic taxonomy and phylogenomics of Bacillus-like bacteria.</title>
        <authorList>
            <person name="Liu B."/>
            <person name="Wang J."/>
            <person name="Zhu Y."/>
            <person name="Liu G."/>
            <person name="Chen Q."/>
            <person name="Chen Z."/>
            <person name="Lan J."/>
            <person name="Che J."/>
            <person name="Ge C."/>
            <person name="Shi H."/>
            <person name="Pan Z."/>
            <person name="Liu X."/>
        </authorList>
    </citation>
    <scope>NUCLEOTIDE SEQUENCE [LARGE SCALE GENOMIC DNA]</scope>
    <source>
        <strain evidence="3">FJAT-27997</strain>
    </source>
</reference>
<accession>A0A0K9GQV6</accession>
<feature type="transmembrane region" description="Helical" evidence="1">
    <location>
        <begin position="6"/>
        <end position="23"/>
    </location>
</feature>
<dbReference type="Pfam" id="PF14147">
    <property type="entry name" value="Spore_YhaL"/>
    <property type="match status" value="1"/>
</dbReference>
<protein>
    <recommendedName>
        <fullName evidence="4">SigE-dependent sporulation protein</fullName>
    </recommendedName>
</protein>
<dbReference type="AlphaFoldDB" id="A0A0K9GQV6"/>
<evidence type="ECO:0000256" key="1">
    <source>
        <dbReference type="SAM" id="Phobius"/>
    </source>
</evidence>
<dbReference type="PATRIC" id="fig|1679170.3.peg.1156"/>
<name>A0A0K9GQV6_9BACI</name>
<evidence type="ECO:0000313" key="3">
    <source>
        <dbReference type="Proteomes" id="UP000037146"/>
    </source>
</evidence>
<dbReference type="RefSeq" id="WP_049680345.1">
    <property type="nucleotide sequence ID" value="NZ_JBNNUY010000002.1"/>
</dbReference>
<keyword evidence="1" id="KW-1133">Transmembrane helix</keyword>
<dbReference type="InterPro" id="IPR025428">
    <property type="entry name" value="Spore_YhaL"/>
</dbReference>
<dbReference type="Proteomes" id="UP000037146">
    <property type="component" value="Unassembled WGS sequence"/>
</dbReference>
<keyword evidence="1" id="KW-0472">Membrane</keyword>
<proteinExistence type="predicted"/>
<dbReference type="OrthoDB" id="2454520at2"/>
<gene>
    <name evidence="2" type="ORF">AC625_05405</name>
</gene>
<dbReference type="EMBL" id="LFZW01000001">
    <property type="protein sequence ID" value="KMY49013.1"/>
    <property type="molecule type" value="Genomic_DNA"/>
</dbReference>
<keyword evidence="1" id="KW-0812">Transmembrane</keyword>
<keyword evidence="3" id="KW-1185">Reference proteome</keyword>
<evidence type="ECO:0000313" key="2">
    <source>
        <dbReference type="EMBL" id="KMY49013.1"/>
    </source>
</evidence>
<comment type="caution">
    <text evidence="2">The sequence shown here is derived from an EMBL/GenBank/DDBJ whole genome shotgun (WGS) entry which is preliminary data.</text>
</comment>
<evidence type="ECO:0008006" key="4">
    <source>
        <dbReference type="Google" id="ProtNLM"/>
    </source>
</evidence>
<sequence length="62" mass="7641">MPIWIWVIFAGILVSAWMSVYTARQDRKKENEWIEQEGQKYIERMKEEQEDREKEQQPGMEH</sequence>